<name>A0A841FWD0_9ACTN</name>
<dbReference type="RefSeq" id="WP_184790455.1">
    <property type="nucleotide sequence ID" value="NZ_BONT01000054.1"/>
</dbReference>
<dbReference type="SUPFAM" id="SSF109854">
    <property type="entry name" value="DinB/YfiT-like putative metalloenzymes"/>
    <property type="match status" value="1"/>
</dbReference>
<proteinExistence type="predicted"/>
<comment type="caution">
    <text evidence="1">The sequence shown here is derived from an EMBL/GenBank/DDBJ whole genome shotgun (WGS) entry which is preliminary data.</text>
</comment>
<dbReference type="InterPro" id="IPR034660">
    <property type="entry name" value="DinB/YfiT-like"/>
</dbReference>
<dbReference type="Pfam" id="PF04978">
    <property type="entry name" value="MST"/>
    <property type="match status" value="1"/>
</dbReference>
<dbReference type="EMBL" id="JACHGT010000013">
    <property type="protein sequence ID" value="MBB6037637.1"/>
    <property type="molecule type" value="Genomic_DNA"/>
</dbReference>
<sequence length="162" mass="17773">MTTPRGDFRPPGLNADEPTTLRVFLDYLRESVIAKTGGLTDEQAREPGVESGTSLAWLLSHLTAVEHNWFVWSYTDTGELMDDDAVPDGTVAELVAGYREAVGRANAVIEACDDLDTPGARSLRETEAPSMRWILVHMVEETARHAGHADILRERIDGAVGR</sequence>
<accession>A0A841FWD0</accession>
<gene>
    <name evidence="1" type="ORF">HNR73_005515</name>
</gene>
<keyword evidence="2" id="KW-1185">Reference proteome</keyword>
<reference evidence="1 2" key="1">
    <citation type="submission" date="2020-08" db="EMBL/GenBank/DDBJ databases">
        <title>Genomic Encyclopedia of Type Strains, Phase IV (KMG-IV): sequencing the most valuable type-strain genomes for metagenomic binning, comparative biology and taxonomic classification.</title>
        <authorList>
            <person name="Goeker M."/>
        </authorList>
    </citation>
    <scope>NUCLEOTIDE SEQUENCE [LARGE SCALE GENOMIC DNA]</scope>
    <source>
        <strain evidence="1 2">YIM 65646</strain>
    </source>
</reference>
<evidence type="ECO:0000313" key="2">
    <source>
        <dbReference type="Proteomes" id="UP000548476"/>
    </source>
</evidence>
<dbReference type="InterPro" id="IPR007061">
    <property type="entry name" value="MST-like"/>
</dbReference>
<dbReference type="Gene3D" id="1.20.120.450">
    <property type="entry name" value="dinb family like domain"/>
    <property type="match status" value="1"/>
</dbReference>
<dbReference type="Proteomes" id="UP000548476">
    <property type="component" value="Unassembled WGS sequence"/>
</dbReference>
<dbReference type="AlphaFoldDB" id="A0A841FWD0"/>
<organism evidence="1 2">
    <name type="scientific">Phytomonospora endophytica</name>
    <dbReference type="NCBI Taxonomy" id="714109"/>
    <lineage>
        <taxon>Bacteria</taxon>
        <taxon>Bacillati</taxon>
        <taxon>Actinomycetota</taxon>
        <taxon>Actinomycetes</taxon>
        <taxon>Micromonosporales</taxon>
        <taxon>Micromonosporaceae</taxon>
        <taxon>Phytomonospora</taxon>
    </lineage>
</organism>
<protein>
    <submittedName>
        <fullName evidence="1">Putative damage-inducible protein DinB</fullName>
    </submittedName>
</protein>
<evidence type="ECO:0000313" key="1">
    <source>
        <dbReference type="EMBL" id="MBB6037637.1"/>
    </source>
</evidence>